<name>A0A9R1UI12_LACSA</name>
<proteinExistence type="predicted"/>
<protein>
    <recommendedName>
        <fullName evidence="1">RNase H type-1 domain-containing protein</fullName>
    </recommendedName>
</protein>
<comment type="caution">
    <text evidence="2">The sequence shown here is derived from an EMBL/GenBank/DDBJ whole genome shotgun (WGS) entry which is preliminary data.</text>
</comment>
<dbReference type="PANTHER" id="PTHR48475">
    <property type="entry name" value="RIBONUCLEASE H"/>
    <property type="match status" value="1"/>
</dbReference>
<dbReference type="InterPro" id="IPR002156">
    <property type="entry name" value="RNaseH_domain"/>
</dbReference>
<dbReference type="InterPro" id="IPR012337">
    <property type="entry name" value="RNaseH-like_sf"/>
</dbReference>
<dbReference type="InterPro" id="IPR036397">
    <property type="entry name" value="RNaseH_sf"/>
</dbReference>
<dbReference type="Pfam" id="PF13456">
    <property type="entry name" value="RVT_3"/>
    <property type="match status" value="1"/>
</dbReference>
<dbReference type="Proteomes" id="UP000235145">
    <property type="component" value="Unassembled WGS sequence"/>
</dbReference>
<evidence type="ECO:0000313" key="3">
    <source>
        <dbReference type="Proteomes" id="UP000235145"/>
    </source>
</evidence>
<evidence type="ECO:0000313" key="2">
    <source>
        <dbReference type="EMBL" id="KAJ0187561.1"/>
    </source>
</evidence>
<feature type="domain" description="RNase H type-1" evidence="1">
    <location>
        <begin position="27"/>
        <end position="81"/>
    </location>
</feature>
<gene>
    <name evidence="2" type="ORF">LSAT_V11C900487230</name>
</gene>
<dbReference type="PANTHER" id="PTHR48475:SF2">
    <property type="entry name" value="RIBONUCLEASE H"/>
    <property type="match status" value="1"/>
</dbReference>
<dbReference type="GO" id="GO:0003676">
    <property type="term" value="F:nucleic acid binding"/>
    <property type="evidence" value="ECO:0007669"/>
    <property type="project" value="InterPro"/>
</dbReference>
<dbReference type="Gene3D" id="1.10.340.70">
    <property type="match status" value="1"/>
</dbReference>
<dbReference type="EMBL" id="NBSK02000009">
    <property type="protein sequence ID" value="KAJ0187561.1"/>
    <property type="molecule type" value="Genomic_DNA"/>
</dbReference>
<keyword evidence="3" id="KW-1185">Reference proteome</keyword>
<organism evidence="2 3">
    <name type="scientific">Lactuca sativa</name>
    <name type="common">Garden lettuce</name>
    <dbReference type="NCBI Taxonomy" id="4236"/>
    <lineage>
        <taxon>Eukaryota</taxon>
        <taxon>Viridiplantae</taxon>
        <taxon>Streptophyta</taxon>
        <taxon>Embryophyta</taxon>
        <taxon>Tracheophyta</taxon>
        <taxon>Spermatophyta</taxon>
        <taxon>Magnoliopsida</taxon>
        <taxon>eudicotyledons</taxon>
        <taxon>Gunneridae</taxon>
        <taxon>Pentapetalae</taxon>
        <taxon>asterids</taxon>
        <taxon>campanulids</taxon>
        <taxon>Asterales</taxon>
        <taxon>Asteraceae</taxon>
        <taxon>Cichorioideae</taxon>
        <taxon>Cichorieae</taxon>
        <taxon>Lactucinae</taxon>
        <taxon>Lactuca</taxon>
    </lineage>
</organism>
<dbReference type="AlphaFoldDB" id="A0A9R1UI12"/>
<dbReference type="Gene3D" id="3.30.420.10">
    <property type="entry name" value="Ribonuclease H-like superfamily/Ribonuclease H"/>
    <property type="match status" value="1"/>
</dbReference>
<sequence length="269" mass="29850">MADSDRQEQSGGAPDQQWTLYMDGASCKEGSGAGLILTSPTGEEVTYALHFDFHTSKNEAEYEALLAGLRLAVKMGSERVVALTEWRLPANQQISRGNNRRADALSKLTLTCFGHLSKEVLVEVLKARSIDERQVDSLSVAQPNWMTPIIDYLQHDILPDDHREARKTRVRAPQYAMLKGTLYRKGYTAPWLKCIDDTAGKLALKEAHAGSARAHDGARALTGKVLRMGLYWPEIHQDAIELTRICVECQTFTPTQEAPPSKMTSILSP</sequence>
<dbReference type="SUPFAM" id="SSF53098">
    <property type="entry name" value="Ribonuclease H-like"/>
    <property type="match status" value="1"/>
</dbReference>
<reference evidence="2 3" key="1">
    <citation type="journal article" date="2017" name="Nat. Commun.">
        <title>Genome assembly with in vitro proximity ligation data and whole-genome triplication in lettuce.</title>
        <authorList>
            <person name="Reyes-Chin-Wo S."/>
            <person name="Wang Z."/>
            <person name="Yang X."/>
            <person name="Kozik A."/>
            <person name="Arikit S."/>
            <person name="Song C."/>
            <person name="Xia L."/>
            <person name="Froenicke L."/>
            <person name="Lavelle D.O."/>
            <person name="Truco M.J."/>
            <person name="Xia R."/>
            <person name="Zhu S."/>
            <person name="Xu C."/>
            <person name="Xu H."/>
            <person name="Xu X."/>
            <person name="Cox K."/>
            <person name="Korf I."/>
            <person name="Meyers B.C."/>
            <person name="Michelmore R.W."/>
        </authorList>
    </citation>
    <scope>NUCLEOTIDE SEQUENCE [LARGE SCALE GENOMIC DNA]</scope>
    <source>
        <strain evidence="3">cv. Salinas</strain>
        <tissue evidence="2">Seedlings</tissue>
    </source>
</reference>
<accession>A0A9R1UI12</accession>
<evidence type="ECO:0000259" key="1">
    <source>
        <dbReference type="Pfam" id="PF13456"/>
    </source>
</evidence>
<dbReference type="GO" id="GO:0004523">
    <property type="term" value="F:RNA-DNA hybrid ribonuclease activity"/>
    <property type="evidence" value="ECO:0007669"/>
    <property type="project" value="InterPro"/>
</dbReference>